<dbReference type="WBParaSite" id="PS1159_v2.g10142.t1">
    <property type="protein sequence ID" value="PS1159_v2.g10142.t1"/>
    <property type="gene ID" value="PS1159_v2.g10142"/>
</dbReference>
<reference evidence="2" key="1">
    <citation type="submission" date="2022-11" db="UniProtKB">
        <authorList>
            <consortium name="WormBaseParasite"/>
        </authorList>
    </citation>
    <scope>IDENTIFICATION</scope>
</reference>
<name>A0AC35ERM0_9BILA</name>
<sequence length="521" mass="58290">MDIEKAIDNCKSLEDAKFLCKRLAQLSIEQGLTAVKAEQTNKVLTGELEYFQKNCVEADDIVHSFMETQDERDETSPIENVSNRQNKVRQKTGTSSDLLFPGSGPNKAVTFGGPGGDACNETYDFQTIKKEIRSSRQEKPQTQKTAREVLKDKNGDNTLTEQDDDDTLDSASISETYPVEKTQQFKRYFADKIAKYADAFDGHSNTIYSLHASEEYLVSGSKDRKAFIWDLNTGKKCMELQGHPTTIKAIKLIPQSHLVITGSSFHIRLWDIRTGKCEKLFQTSGIVTDNYENYGRRTYIPPGEDEVRAFDCDSAGQYLFSNSQGSVRCWDFRKQESYGRIYVDDSFPINSIAVQSAEDASGRIQIFCGHTSSKGKGLISICNTPLGQIANELPIILPFDNDITDVIPDGKVFFCSDVLGNVLRYSTVDNKREAIVSRSTKTQANKLCFVRSPITNGSLLATGYQDGMIKFFHYEGRQGLKEEGKLSADQNKIMALTANSKQMFFTSGKDISVYNIVYNPS</sequence>
<protein>
    <submittedName>
        <fullName evidence="2">Uncharacterized protein</fullName>
    </submittedName>
</protein>
<accession>A0AC35ERM0</accession>
<evidence type="ECO:0000313" key="1">
    <source>
        <dbReference type="Proteomes" id="UP000887580"/>
    </source>
</evidence>
<dbReference type="Proteomes" id="UP000887580">
    <property type="component" value="Unplaced"/>
</dbReference>
<evidence type="ECO:0000313" key="2">
    <source>
        <dbReference type="WBParaSite" id="PS1159_v2.g10142.t1"/>
    </source>
</evidence>
<proteinExistence type="predicted"/>
<organism evidence="1 2">
    <name type="scientific">Panagrolaimus sp. PS1159</name>
    <dbReference type="NCBI Taxonomy" id="55785"/>
    <lineage>
        <taxon>Eukaryota</taxon>
        <taxon>Metazoa</taxon>
        <taxon>Ecdysozoa</taxon>
        <taxon>Nematoda</taxon>
        <taxon>Chromadorea</taxon>
        <taxon>Rhabditida</taxon>
        <taxon>Tylenchina</taxon>
        <taxon>Panagrolaimomorpha</taxon>
        <taxon>Panagrolaimoidea</taxon>
        <taxon>Panagrolaimidae</taxon>
        <taxon>Panagrolaimus</taxon>
    </lineage>
</organism>